<feature type="domain" description="Glycosyl hydrolase family 13 catalytic" evidence="4">
    <location>
        <begin position="2"/>
        <end position="46"/>
    </location>
</feature>
<dbReference type="AlphaFoldDB" id="A0A3D2X7C2"/>
<comment type="similarity">
    <text evidence="1">Belongs to the glycosyl hydrolase 13 family.</text>
</comment>
<evidence type="ECO:0000259" key="4">
    <source>
        <dbReference type="Pfam" id="PF00128"/>
    </source>
</evidence>
<evidence type="ECO:0000256" key="3">
    <source>
        <dbReference type="ARBA" id="ARBA00023295"/>
    </source>
</evidence>
<dbReference type="InterPro" id="IPR032091">
    <property type="entry name" value="Malt_amylase-like_C"/>
</dbReference>
<sequence>GTPWMKLNQNYHWLNVEAQKEDADSILNFYKKLIKIKKETTGLIYGDYELLMEESESIYAYTRNYEEKTYLIVCNISKEHSELQIDLDIMKGEILLSNYADRNSNEIVLKPYECRLYSL</sequence>
<dbReference type="InterPro" id="IPR017853">
    <property type="entry name" value="GH"/>
</dbReference>
<dbReference type="Gene3D" id="3.20.20.80">
    <property type="entry name" value="Glycosidases"/>
    <property type="match status" value="1"/>
</dbReference>
<accession>A0A3D2X7C2</accession>
<proteinExistence type="inferred from homology"/>
<dbReference type="GO" id="GO:0016052">
    <property type="term" value="P:carbohydrate catabolic process"/>
    <property type="evidence" value="ECO:0007669"/>
    <property type="project" value="UniProtKB-ARBA"/>
</dbReference>
<dbReference type="EMBL" id="DPVV01000384">
    <property type="protein sequence ID" value="HCL03022.1"/>
    <property type="molecule type" value="Genomic_DNA"/>
</dbReference>
<dbReference type="GO" id="GO:0004553">
    <property type="term" value="F:hydrolase activity, hydrolyzing O-glycosyl compounds"/>
    <property type="evidence" value="ECO:0007669"/>
    <property type="project" value="UniProtKB-ARBA"/>
</dbReference>
<dbReference type="InterPro" id="IPR013780">
    <property type="entry name" value="Glyco_hydro_b"/>
</dbReference>
<dbReference type="SUPFAM" id="SSF51445">
    <property type="entry name" value="(Trans)glycosidases"/>
    <property type="match status" value="1"/>
</dbReference>
<protein>
    <submittedName>
        <fullName evidence="6">Glucohydrolase</fullName>
    </submittedName>
</protein>
<keyword evidence="2 6" id="KW-0378">Hydrolase</keyword>
<comment type="caution">
    <text evidence="6">The sequence shown here is derived from an EMBL/GenBank/DDBJ whole genome shotgun (WGS) entry which is preliminary data.</text>
</comment>
<organism evidence="6 7">
    <name type="scientific">Lachnoclostridium phytofermentans</name>
    <dbReference type="NCBI Taxonomy" id="66219"/>
    <lineage>
        <taxon>Bacteria</taxon>
        <taxon>Bacillati</taxon>
        <taxon>Bacillota</taxon>
        <taxon>Clostridia</taxon>
        <taxon>Lachnospirales</taxon>
        <taxon>Lachnospiraceae</taxon>
    </lineage>
</organism>
<reference evidence="6 7" key="1">
    <citation type="journal article" date="2018" name="Nat. Biotechnol.">
        <title>A standardized bacterial taxonomy based on genome phylogeny substantially revises the tree of life.</title>
        <authorList>
            <person name="Parks D.H."/>
            <person name="Chuvochina M."/>
            <person name="Waite D.W."/>
            <person name="Rinke C."/>
            <person name="Skarshewski A."/>
            <person name="Chaumeil P.A."/>
            <person name="Hugenholtz P."/>
        </authorList>
    </citation>
    <scope>NUCLEOTIDE SEQUENCE [LARGE SCALE GENOMIC DNA]</scope>
    <source>
        <strain evidence="6">UBA11728</strain>
    </source>
</reference>
<keyword evidence="3" id="KW-0326">Glycosidase</keyword>
<gene>
    <name evidence="6" type="ORF">DHW61_11540</name>
</gene>
<evidence type="ECO:0000256" key="1">
    <source>
        <dbReference type="ARBA" id="ARBA00008061"/>
    </source>
</evidence>
<dbReference type="Pfam" id="PF16657">
    <property type="entry name" value="Malt_amylase_C"/>
    <property type="match status" value="1"/>
</dbReference>
<evidence type="ECO:0000313" key="6">
    <source>
        <dbReference type="EMBL" id="HCL03022.1"/>
    </source>
</evidence>
<feature type="domain" description="Maltogenic amylase-like C-terminal" evidence="5">
    <location>
        <begin position="48"/>
        <end position="95"/>
    </location>
</feature>
<name>A0A3D2X7C2_9FIRM</name>
<dbReference type="Gene3D" id="2.60.40.1180">
    <property type="entry name" value="Golgi alpha-mannosidase II"/>
    <property type="match status" value="1"/>
</dbReference>
<evidence type="ECO:0000256" key="2">
    <source>
        <dbReference type="ARBA" id="ARBA00022801"/>
    </source>
</evidence>
<dbReference type="Proteomes" id="UP000262969">
    <property type="component" value="Unassembled WGS sequence"/>
</dbReference>
<dbReference type="Pfam" id="PF00128">
    <property type="entry name" value="Alpha-amylase"/>
    <property type="match status" value="1"/>
</dbReference>
<feature type="non-terminal residue" evidence="6">
    <location>
        <position position="1"/>
    </location>
</feature>
<dbReference type="FunFam" id="2.60.40.1180:FF:000007">
    <property type="entry name" value="Sucrose isomerase"/>
    <property type="match status" value="1"/>
</dbReference>
<dbReference type="SUPFAM" id="SSF51011">
    <property type="entry name" value="Glycosyl hydrolase domain"/>
    <property type="match status" value="1"/>
</dbReference>
<evidence type="ECO:0000259" key="5">
    <source>
        <dbReference type="Pfam" id="PF16657"/>
    </source>
</evidence>
<evidence type="ECO:0000313" key="7">
    <source>
        <dbReference type="Proteomes" id="UP000262969"/>
    </source>
</evidence>
<dbReference type="InterPro" id="IPR006047">
    <property type="entry name" value="GH13_cat_dom"/>
</dbReference>